<evidence type="ECO:0000256" key="1">
    <source>
        <dbReference type="SAM" id="MobiDB-lite"/>
    </source>
</evidence>
<dbReference type="EMBL" id="SIDB01000009">
    <property type="protein sequence ID" value="KAI3428560.1"/>
    <property type="molecule type" value="Genomic_DNA"/>
</dbReference>
<name>A0A9D4TLD4_CHLVU</name>
<feature type="region of interest" description="Disordered" evidence="1">
    <location>
        <begin position="1"/>
        <end position="40"/>
    </location>
</feature>
<evidence type="ECO:0000313" key="3">
    <source>
        <dbReference type="Proteomes" id="UP001055712"/>
    </source>
</evidence>
<feature type="compositionally biased region" description="Low complexity" evidence="1">
    <location>
        <begin position="7"/>
        <end position="27"/>
    </location>
</feature>
<reference evidence="2" key="2">
    <citation type="submission" date="2020-11" db="EMBL/GenBank/DDBJ databases">
        <authorList>
            <person name="Cecchin M."/>
            <person name="Marcolungo L."/>
            <person name="Rossato M."/>
            <person name="Girolomoni L."/>
            <person name="Cosentino E."/>
            <person name="Cuine S."/>
            <person name="Li-Beisson Y."/>
            <person name="Delledonne M."/>
            <person name="Ballottari M."/>
        </authorList>
    </citation>
    <scope>NUCLEOTIDE SEQUENCE</scope>
    <source>
        <strain evidence="2">211/11P</strain>
        <tissue evidence="2">Whole cell</tissue>
    </source>
</reference>
<sequence length="366" mass="36763">MQDKRQLSALTSSGSSSFSAGQGSSQLEPKPLPVPLPDLGGAAAAASLADAAPTKRAGWGQEVCGATAETVSLAGSEASTKVAAAAAAPPVLTSGWAGEQAEPEAIFESFAEVICDAWQQGEEQREPAFTDQQPVEEQHPARAAQYQPRAVEQQPDSQQYEESAQEQQSLQLDNAQTELAATRAAATAPADAACGLAAAELAPAKLVTEGIAMLGEEQASSSGMDNKLVQAAEGSAHQAAVAPGAAQADSTKAGAAVIHSESGAAIELLPMASDLPPGEGRASAAAEARAGAFDDAGAAGAAPGTYLMAVLPSWTALGAASRGAELEMHAVAAPGDAWEWRPTSVAEPAAEGGDDVDALLSMMGIQ</sequence>
<comment type="caution">
    <text evidence="2">The sequence shown here is derived from an EMBL/GenBank/DDBJ whole genome shotgun (WGS) entry which is preliminary data.</text>
</comment>
<protein>
    <submittedName>
        <fullName evidence="2">Uncharacterized protein</fullName>
    </submittedName>
</protein>
<organism evidence="2 3">
    <name type="scientific">Chlorella vulgaris</name>
    <name type="common">Green alga</name>
    <dbReference type="NCBI Taxonomy" id="3077"/>
    <lineage>
        <taxon>Eukaryota</taxon>
        <taxon>Viridiplantae</taxon>
        <taxon>Chlorophyta</taxon>
        <taxon>core chlorophytes</taxon>
        <taxon>Trebouxiophyceae</taxon>
        <taxon>Chlorellales</taxon>
        <taxon>Chlorellaceae</taxon>
        <taxon>Chlorella clade</taxon>
        <taxon>Chlorella</taxon>
    </lineage>
</organism>
<gene>
    <name evidence="2" type="ORF">D9Q98_007382</name>
</gene>
<feature type="compositionally biased region" description="Low complexity" evidence="1">
    <location>
        <begin position="157"/>
        <end position="170"/>
    </location>
</feature>
<reference evidence="2" key="1">
    <citation type="journal article" date="2019" name="Plant J.">
        <title>Chlorella vulgaris genome assembly and annotation reveals the molecular basis for metabolic acclimation to high light conditions.</title>
        <authorList>
            <person name="Cecchin M."/>
            <person name="Marcolungo L."/>
            <person name="Rossato M."/>
            <person name="Girolomoni L."/>
            <person name="Cosentino E."/>
            <person name="Cuine S."/>
            <person name="Li-Beisson Y."/>
            <person name="Delledonne M."/>
            <person name="Ballottari M."/>
        </authorList>
    </citation>
    <scope>NUCLEOTIDE SEQUENCE</scope>
    <source>
        <strain evidence="2">211/11P</strain>
    </source>
</reference>
<keyword evidence="3" id="KW-1185">Reference proteome</keyword>
<accession>A0A9D4TLD4</accession>
<dbReference type="Proteomes" id="UP001055712">
    <property type="component" value="Unassembled WGS sequence"/>
</dbReference>
<feature type="region of interest" description="Disordered" evidence="1">
    <location>
        <begin position="122"/>
        <end position="170"/>
    </location>
</feature>
<proteinExistence type="predicted"/>
<dbReference type="AlphaFoldDB" id="A0A9D4TLD4"/>
<evidence type="ECO:0000313" key="2">
    <source>
        <dbReference type="EMBL" id="KAI3428560.1"/>
    </source>
</evidence>